<gene>
    <name evidence="3" type="primary">LOC111025019</name>
</gene>
<sequence length="365" mass="41867">MVDWCFLDVVLLQKGFGKRWRMWIKGCVSSANFSVFINGRPRGKIFATRGLRQGDPLSPFLFTLIGDSFSRLVNFCCERRIIQGFAVGRERIVVSHLRYADDTIIFCPAYKGNLDRWWALISLFIKGSGLRINLAKTSLIGINIGENEATSKVDKIGCRVERMSFRYLGLPLGGNHRVIVFWRHLVEKAPVSITKEMNKIVRDLFWSGATSHGCKNLVKWDISSLPMKLGGLGIGAFPPKNNALLMKWLWHFTREENALWRRVIASIYGVDKYGWLTKAPKGKAKGRPWFDIAKNLSAFQEMVVFKANQGDRLSFWMDKWAGNLPLLDEFPDMFALSLKQNAYVKDCWNEENQTWDLALRRGLFD</sequence>
<accession>A0A6J1E196</accession>
<dbReference type="PANTHER" id="PTHR33116">
    <property type="entry name" value="REVERSE TRANSCRIPTASE ZINC-BINDING DOMAIN-CONTAINING PROTEIN-RELATED-RELATED"/>
    <property type="match status" value="1"/>
</dbReference>
<dbReference type="Proteomes" id="UP000504603">
    <property type="component" value="Unplaced"/>
</dbReference>
<dbReference type="SUPFAM" id="SSF56672">
    <property type="entry name" value="DNA/RNA polymerases"/>
    <property type="match status" value="1"/>
</dbReference>
<dbReference type="PROSITE" id="PS50878">
    <property type="entry name" value="RT_POL"/>
    <property type="match status" value="1"/>
</dbReference>
<dbReference type="PANTHER" id="PTHR33116:SF78">
    <property type="entry name" value="OS12G0587133 PROTEIN"/>
    <property type="match status" value="1"/>
</dbReference>
<proteinExistence type="predicted"/>
<evidence type="ECO:0000313" key="2">
    <source>
        <dbReference type="Proteomes" id="UP000504603"/>
    </source>
</evidence>
<feature type="domain" description="Reverse transcriptase" evidence="1">
    <location>
        <begin position="1"/>
        <end position="172"/>
    </location>
</feature>
<evidence type="ECO:0000313" key="3">
    <source>
        <dbReference type="RefSeq" id="XP_022158566.1"/>
    </source>
</evidence>
<dbReference type="AlphaFoldDB" id="A0A6J1E196"/>
<dbReference type="GeneID" id="111025019"/>
<dbReference type="RefSeq" id="XP_022158566.1">
    <property type="nucleotide sequence ID" value="XM_022302874.1"/>
</dbReference>
<dbReference type="Pfam" id="PF00078">
    <property type="entry name" value="RVT_1"/>
    <property type="match status" value="1"/>
</dbReference>
<keyword evidence="2" id="KW-1185">Reference proteome</keyword>
<organism evidence="2 3">
    <name type="scientific">Momordica charantia</name>
    <name type="common">Bitter gourd</name>
    <name type="synonym">Balsam pear</name>
    <dbReference type="NCBI Taxonomy" id="3673"/>
    <lineage>
        <taxon>Eukaryota</taxon>
        <taxon>Viridiplantae</taxon>
        <taxon>Streptophyta</taxon>
        <taxon>Embryophyta</taxon>
        <taxon>Tracheophyta</taxon>
        <taxon>Spermatophyta</taxon>
        <taxon>Magnoliopsida</taxon>
        <taxon>eudicotyledons</taxon>
        <taxon>Gunneridae</taxon>
        <taxon>Pentapetalae</taxon>
        <taxon>rosids</taxon>
        <taxon>fabids</taxon>
        <taxon>Cucurbitales</taxon>
        <taxon>Cucurbitaceae</taxon>
        <taxon>Momordiceae</taxon>
        <taxon>Momordica</taxon>
    </lineage>
</organism>
<evidence type="ECO:0000259" key="1">
    <source>
        <dbReference type="PROSITE" id="PS50878"/>
    </source>
</evidence>
<reference evidence="3" key="1">
    <citation type="submission" date="2025-08" db="UniProtKB">
        <authorList>
            <consortium name="RefSeq"/>
        </authorList>
    </citation>
    <scope>IDENTIFICATION</scope>
    <source>
        <strain evidence="3">OHB3-1</strain>
    </source>
</reference>
<protein>
    <submittedName>
        <fullName evidence="3">Uncharacterized protein LOC111025019</fullName>
    </submittedName>
</protein>
<name>A0A6J1E196_MOMCH</name>
<dbReference type="KEGG" id="mcha:111025019"/>
<dbReference type="InterPro" id="IPR043502">
    <property type="entry name" value="DNA/RNA_pol_sf"/>
</dbReference>
<dbReference type="InterPro" id="IPR000477">
    <property type="entry name" value="RT_dom"/>
</dbReference>